<reference evidence="4 5" key="1">
    <citation type="submission" date="2018-07" db="EMBL/GenBank/DDBJ databases">
        <title>Halomonas rutogse sp. nov., isolated from Lake TangqianCo on Tibetan Plateau.</title>
        <authorList>
            <person name="Lu H."/>
            <person name="Xing P."/>
            <person name="Wu Q."/>
        </authorList>
    </citation>
    <scope>NUCLEOTIDE SEQUENCE [LARGE SCALE GENOMIC DNA]</scope>
    <source>
        <strain evidence="4 5">TQ8S</strain>
    </source>
</reference>
<protein>
    <submittedName>
        <fullName evidence="4">Site-specific integrase</fullName>
    </submittedName>
</protein>
<dbReference type="RefSeq" id="WP_114485269.1">
    <property type="nucleotide sequence ID" value="NZ_CBCSHM010000002.1"/>
</dbReference>
<dbReference type="InterPro" id="IPR013762">
    <property type="entry name" value="Integrase-like_cat_sf"/>
</dbReference>
<dbReference type="GO" id="GO:0003677">
    <property type="term" value="F:DNA binding"/>
    <property type="evidence" value="ECO:0007669"/>
    <property type="project" value="InterPro"/>
</dbReference>
<evidence type="ECO:0000256" key="2">
    <source>
        <dbReference type="SAM" id="MobiDB-lite"/>
    </source>
</evidence>
<dbReference type="AlphaFoldDB" id="A0A368UAA9"/>
<organism evidence="4 5">
    <name type="scientific">Vreelandella rituensis</name>
    <dbReference type="NCBI Taxonomy" id="2282306"/>
    <lineage>
        <taxon>Bacteria</taxon>
        <taxon>Pseudomonadati</taxon>
        <taxon>Pseudomonadota</taxon>
        <taxon>Gammaproteobacteria</taxon>
        <taxon>Oceanospirillales</taxon>
        <taxon>Halomonadaceae</taxon>
        <taxon>Vreelandella</taxon>
    </lineage>
</organism>
<evidence type="ECO:0000256" key="1">
    <source>
        <dbReference type="ARBA" id="ARBA00023172"/>
    </source>
</evidence>
<keyword evidence="1" id="KW-0233">DNA recombination</keyword>
<keyword evidence="5" id="KW-1185">Reference proteome</keyword>
<sequence length="1105" mass="125781">MNNETIWSGWKLAKPTKMATDGQETRRYQRTMGQYKSLLATLETLDNLVPGALNGQHGLAFPDEAITGVFEELHRTASPKALKIAHNLLVKGLERGHAKLKWHVTIPSPLVTVTRKPPTVTTHSFSELHPWDDLVEAHEAMPNSKGFNGDALHKWLTGRWLFQLIREGALMNRHGLEQIPDAFERGITFFPGSGFLTLEECIQSSNKEDKDEKDEGEEKDGETSADDSSSTSTLVPSIEKEQRFRYRRLFLSPVSQLLLLNTYQAIGKAWPRTASKSIVPVEQCLMFYVKNIADDAPPASFSALLSMAKTSAALEMSPLLTHYASKADISLSLRPSSWQRLLQRKVLTATSVKTDDDEVYLDFQAPNQTRTTVSDQLKQLRQLQRCFSASLVGQTGRHEATNNIEAFLVVSNNNGAMVTLLAKWCQKLMQKGGRVKSKLVARSAATYLSTIARPLVAHSQEFGDIQSASADEWQALYDNVLNSAKSPGMRAKMQNRLSDFHHFLVDTLALPNIDFEYIGGTKQRVDVNIITPAEFHRAMTLIEKSDQPARFRTMQKLALILGYRLGLRRSESASLLIRDIAYLPDHDEVQGEVIIRANQYRRGKSYSATRRLPLWLLMPEERKSLIQWTQQRRGEATTQAVEKQLLFCRSGSGYLLLDDKELFRPIQTALKTVSGDDSLRYHHLRHSFVTFTLLRLLEQAPGELLPRAWILDDNRNVAMPNADADISALAGLAPQGRPSRKRLWQLALWAGHASPDETLSSYTHLLDWALGQALRERFNPMLSIDTQFALLNLPSKTALSSWRNRCGLKGQTQASELLQYLKDDWQNYLAADLFEKEWHSYQAPTHNPLDNPLEAAFDWPEATTIYQSMRLVEQQEICDVPFVDAIHQAARRFVLDPEQLHLLIENGEALMQRKTRRSNQQFSREDNRNDRLRRVASKSIYMPELRRCMAPPIKPPVLREAGQFFHRLLDWHQSQPVIAEESLITLRKHMQRSIGHIVLPDAKAINRVRELLRPLRCFQHVYLVVEVEATAKEKRIKQHWSKATDIPHKRINLMPTPTPSGRTRHWYGNANLKITRGNYKDTQQPLWEAVRFAAFMAILVLGLDK</sequence>
<evidence type="ECO:0000313" key="5">
    <source>
        <dbReference type="Proteomes" id="UP000253204"/>
    </source>
</evidence>
<dbReference type="InterPro" id="IPR011010">
    <property type="entry name" value="DNA_brk_join_enz"/>
</dbReference>
<feature type="compositionally biased region" description="Acidic residues" evidence="2">
    <location>
        <begin position="211"/>
        <end position="225"/>
    </location>
</feature>
<evidence type="ECO:0000259" key="3">
    <source>
        <dbReference type="PROSITE" id="PS51898"/>
    </source>
</evidence>
<dbReference type="Gene3D" id="1.10.443.10">
    <property type="entry name" value="Intergrase catalytic core"/>
    <property type="match status" value="1"/>
</dbReference>
<comment type="caution">
    <text evidence="4">The sequence shown here is derived from an EMBL/GenBank/DDBJ whole genome shotgun (WGS) entry which is preliminary data.</text>
</comment>
<proteinExistence type="predicted"/>
<dbReference type="EMBL" id="QPIJ01000002">
    <property type="protein sequence ID" value="RCV93397.1"/>
    <property type="molecule type" value="Genomic_DNA"/>
</dbReference>
<feature type="region of interest" description="Disordered" evidence="2">
    <location>
        <begin position="205"/>
        <end position="235"/>
    </location>
</feature>
<name>A0A368UAA9_9GAMM</name>
<accession>A0A368UAA9</accession>
<gene>
    <name evidence="4" type="ORF">DU506_01885</name>
</gene>
<dbReference type="OrthoDB" id="9157643at2"/>
<dbReference type="Proteomes" id="UP000253204">
    <property type="component" value="Unassembled WGS sequence"/>
</dbReference>
<feature type="domain" description="Tyr recombinase" evidence="3">
    <location>
        <begin position="525"/>
        <end position="775"/>
    </location>
</feature>
<dbReference type="PROSITE" id="PS51898">
    <property type="entry name" value="TYR_RECOMBINASE"/>
    <property type="match status" value="1"/>
</dbReference>
<dbReference type="SUPFAM" id="SSF56349">
    <property type="entry name" value="DNA breaking-rejoining enzymes"/>
    <property type="match status" value="1"/>
</dbReference>
<dbReference type="GO" id="GO:0006310">
    <property type="term" value="P:DNA recombination"/>
    <property type="evidence" value="ECO:0007669"/>
    <property type="project" value="UniProtKB-KW"/>
</dbReference>
<dbReference type="InterPro" id="IPR002104">
    <property type="entry name" value="Integrase_catalytic"/>
</dbReference>
<dbReference type="GO" id="GO:0015074">
    <property type="term" value="P:DNA integration"/>
    <property type="evidence" value="ECO:0007669"/>
    <property type="project" value="InterPro"/>
</dbReference>
<evidence type="ECO:0000313" key="4">
    <source>
        <dbReference type="EMBL" id="RCV93397.1"/>
    </source>
</evidence>